<proteinExistence type="predicted"/>
<evidence type="ECO:0000259" key="4">
    <source>
        <dbReference type="Pfam" id="PF08545"/>
    </source>
</evidence>
<dbReference type="Gene3D" id="3.40.47.10">
    <property type="match status" value="1"/>
</dbReference>
<dbReference type="PANTHER" id="PTHR34069:SF2">
    <property type="entry name" value="BETA-KETOACYL-[ACYL-CARRIER-PROTEIN] SYNTHASE III"/>
    <property type="match status" value="1"/>
</dbReference>
<sequence length="333" mass="34139">MPARIAGIAGYLPSGTLTNADLAARFPEWSVDKIAGKTGIDSRHVAAPDQTTSDLAIAAGLTLLARDGIDPASVDHLIVCTQTADYVMPATSLLVHHALGLRSSAGATDITHGCSGYVYGLGLAAALIDSGQASTVLLITADTYTRLINDADKSVRTLFGDGAAATLVVAAESPGIHSFVYGSDGSGAESLVVPGGGLGPAGRFPAADPASRGLDSNGYDLYMDGTAVFNFAIRVVPETAQAVLAKAGWPGEQVDSWVLHQANAFMLNHLRRKLGVPADRFVVELGDTGNTVSSSIPLAIEAAREKGVAAPGTRSVLIGFGVGLSWAGMAVDW</sequence>
<dbReference type="GO" id="GO:0004315">
    <property type="term" value="F:3-oxoacyl-[acyl-carrier-protein] synthase activity"/>
    <property type="evidence" value="ECO:0007669"/>
    <property type="project" value="InterPro"/>
</dbReference>
<reference evidence="5 6" key="1">
    <citation type="submission" date="2019-03" db="EMBL/GenBank/DDBJ databases">
        <title>Genomic Encyclopedia of Archaeal and Bacterial Type Strains, Phase II (KMG-II): from individual species to whole genera.</title>
        <authorList>
            <person name="Goeker M."/>
        </authorList>
    </citation>
    <scope>NUCLEOTIDE SEQUENCE [LARGE SCALE GENOMIC DNA]</scope>
    <source>
        <strain evidence="5 6">DSM 24782</strain>
    </source>
</reference>
<comment type="caution">
    <text evidence="5">The sequence shown here is derived from an EMBL/GenBank/DDBJ whole genome shotgun (WGS) entry which is preliminary data.</text>
</comment>
<dbReference type="InterPro" id="IPR016039">
    <property type="entry name" value="Thiolase-like"/>
</dbReference>
<accession>A0A4R7FGY4</accession>
<dbReference type="SUPFAM" id="SSF53901">
    <property type="entry name" value="Thiolase-like"/>
    <property type="match status" value="1"/>
</dbReference>
<evidence type="ECO:0000259" key="3">
    <source>
        <dbReference type="Pfam" id="PF08541"/>
    </source>
</evidence>
<dbReference type="NCBIfam" id="NF006829">
    <property type="entry name" value="PRK09352.1"/>
    <property type="match status" value="1"/>
</dbReference>
<dbReference type="GO" id="GO:0044550">
    <property type="term" value="P:secondary metabolite biosynthetic process"/>
    <property type="evidence" value="ECO:0007669"/>
    <property type="project" value="TreeGrafter"/>
</dbReference>
<dbReference type="Proteomes" id="UP000295344">
    <property type="component" value="Unassembled WGS sequence"/>
</dbReference>
<dbReference type="OrthoDB" id="9815506at2"/>
<dbReference type="InterPro" id="IPR013751">
    <property type="entry name" value="ACP_syn_III_N"/>
</dbReference>
<keyword evidence="1" id="KW-0808">Transferase</keyword>
<dbReference type="Pfam" id="PF08541">
    <property type="entry name" value="ACP_syn_III_C"/>
    <property type="match status" value="1"/>
</dbReference>
<feature type="domain" description="Beta-ketoacyl-[acyl-carrier-protein] synthase III C-terminal" evidence="3">
    <location>
        <begin position="244"/>
        <end position="333"/>
    </location>
</feature>
<dbReference type="AlphaFoldDB" id="A0A4R7FGY4"/>
<dbReference type="EMBL" id="SOAM01000004">
    <property type="protein sequence ID" value="TDS74880.1"/>
    <property type="molecule type" value="Genomic_DNA"/>
</dbReference>
<dbReference type="PANTHER" id="PTHR34069">
    <property type="entry name" value="3-OXOACYL-[ACYL-CARRIER-PROTEIN] SYNTHASE 3"/>
    <property type="match status" value="1"/>
</dbReference>
<evidence type="ECO:0000256" key="1">
    <source>
        <dbReference type="ARBA" id="ARBA00022679"/>
    </source>
</evidence>
<dbReference type="CDD" id="cd00830">
    <property type="entry name" value="KAS_III"/>
    <property type="match status" value="1"/>
</dbReference>
<dbReference type="GO" id="GO:0006633">
    <property type="term" value="P:fatty acid biosynthetic process"/>
    <property type="evidence" value="ECO:0007669"/>
    <property type="project" value="InterPro"/>
</dbReference>
<name>A0A4R7FGY4_9MICO</name>
<keyword evidence="6" id="KW-1185">Reference proteome</keyword>
<evidence type="ECO:0000256" key="2">
    <source>
        <dbReference type="ARBA" id="ARBA00023315"/>
    </source>
</evidence>
<evidence type="ECO:0000313" key="5">
    <source>
        <dbReference type="EMBL" id="TDS74880.1"/>
    </source>
</evidence>
<dbReference type="RefSeq" id="WP_133767543.1">
    <property type="nucleotide sequence ID" value="NZ_BAAARP010000001.1"/>
</dbReference>
<dbReference type="Pfam" id="PF08545">
    <property type="entry name" value="ACP_syn_III"/>
    <property type="match status" value="1"/>
</dbReference>
<dbReference type="InterPro" id="IPR013747">
    <property type="entry name" value="ACP_syn_III_C"/>
</dbReference>
<feature type="domain" description="Beta-ketoacyl-[acyl-carrier-protein] synthase III N-terminal" evidence="4">
    <location>
        <begin position="109"/>
        <end position="185"/>
    </location>
</feature>
<protein>
    <submittedName>
        <fullName evidence="5">3-oxoacyl-[acyl-carrier-protein] synthase-3</fullName>
    </submittedName>
</protein>
<organism evidence="5 6">
    <name type="scientific">Amnibacterium kyonggiense</name>
    <dbReference type="NCBI Taxonomy" id="595671"/>
    <lineage>
        <taxon>Bacteria</taxon>
        <taxon>Bacillati</taxon>
        <taxon>Actinomycetota</taxon>
        <taxon>Actinomycetes</taxon>
        <taxon>Micrococcales</taxon>
        <taxon>Microbacteriaceae</taxon>
        <taxon>Amnibacterium</taxon>
    </lineage>
</organism>
<keyword evidence="2" id="KW-0012">Acyltransferase</keyword>
<gene>
    <name evidence="5" type="ORF">CLV52_3402</name>
</gene>
<evidence type="ECO:0000313" key="6">
    <source>
        <dbReference type="Proteomes" id="UP000295344"/>
    </source>
</evidence>